<dbReference type="EMBL" id="JAOG01000001">
    <property type="protein sequence ID" value="EUA58131.1"/>
    <property type="molecule type" value="Genomic_DNA"/>
</dbReference>
<protein>
    <submittedName>
        <fullName evidence="2">Uncharacterized protein</fullName>
    </submittedName>
</protein>
<feature type="compositionally biased region" description="Basic and acidic residues" evidence="1">
    <location>
        <begin position="1"/>
        <end position="33"/>
    </location>
</feature>
<proteinExistence type="predicted"/>
<organism evidence="2 3">
    <name type="scientific">Mycobacterium intracellulare 1956</name>
    <dbReference type="NCBI Taxonomy" id="1299331"/>
    <lineage>
        <taxon>Bacteria</taxon>
        <taxon>Bacillati</taxon>
        <taxon>Actinomycetota</taxon>
        <taxon>Actinomycetes</taxon>
        <taxon>Mycobacteriales</taxon>
        <taxon>Mycobacteriaceae</taxon>
        <taxon>Mycobacterium</taxon>
        <taxon>Mycobacterium avium complex (MAC)</taxon>
    </lineage>
</organism>
<gene>
    <name evidence="2" type="ORF">I550_1268</name>
</gene>
<dbReference type="PATRIC" id="fig|1299331.3.peg.1231"/>
<evidence type="ECO:0000256" key="1">
    <source>
        <dbReference type="SAM" id="MobiDB-lite"/>
    </source>
</evidence>
<evidence type="ECO:0000313" key="3">
    <source>
        <dbReference type="Proteomes" id="UP000020825"/>
    </source>
</evidence>
<accession>X8CQJ3</accession>
<feature type="region of interest" description="Disordered" evidence="1">
    <location>
        <begin position="1"/>
        <end position="43"/>
    </location>
</feature>
<reference evidence="2 3" key="1">
    <citation type="submission" date="2013-12" db="EMBL/GenBank/DDBJ databases">
        <authorList>
            <person name="Zelazny A."/>
            <person name="Olivier K."/>
            <person name="Holland S."/>
            <person name="Lenaerts A."/>
            <person name="Ordway D."/>
            <person name="DeGroote M.A."/>
            <person name="Parker T."/>
            <person name="Sizemore C."/>
            <person name="Tallon L.J."/>
            <person name="Sadzewicz L.K."/>
            <person name="Sengamalay N."/>
            <person name="Fraser C.M."/>
            <person name="Hine E."/>
            <person name="Shefchek K.A."/>
            <person name="Das S.P."/>
            <person name="Tettelin H."/>
        </authorList>
    </citation>
    <scope>NUCLEOTIDE SEQUENCE [LARGE SCALE GENOMIC DNA]</scope>
    <source>
        <strain evidence="2 3">1956</strain>
    </source>
</reference>
<dbReference type="AlphaFoldDB" id="X8CQJ3"/>
<comment type="caution">
    <text evidence="2">The sequence shown here is derived from an EMBL/GenBank/DDBJ whole genome shotgun (WGS) entry which is preliminary data.</text>
</comment>
<sequence>MPHRDVHRESALKHREAAAEDRKLAELKRRESEADLAAGAATD</sequence>
<dbReference type="Proteomes" id="UP000020825">
    <property type="component" value="Unassembled WGS sequence"/>
</dbReference>
<evidence type="ECO:0000313" key="2">
    <source>
        <dbReference type="EMBL" id="EUA58131.1"/>
    </source>
</evidence>
<name>X8CQJ3_MYCIT</name>